<sequence>MKIILKTLRRSSFLLSVFLFSFGQVLAQADHGMLQLADSIAKETLEKEGLFTVFGGLKPISTVEHFKFPIDTVTKVLLEVDVAATQIQLLQESLEELSNENIGFAIIPFKAISGEERIFQLLVYNKASLQNTIEKYADFFLKRGIVAASDPQAILVMYEFEEIMDRFRAYGYLFGYPQHAVDFFVEAAIHKENTGEFVKRSFFQIPVASSETGRFVYALPENQEPLTSDMELKQKAGEVLETYKRIRDEFLKDNKGYSFLELFQFIRDNFAECRCIEEKSLKFSKYID</sequence>
<reference evidence="4" key="1">
    <citation type="submission" date="2018-11" db="EMBL/GenBank/DDBJ databases">
        <authorList>
            <person name="Misztak A.E."/>
            <person name="Waleron M."/>
            <person name="Waleron K.F."/>
        </authorList>
    </citation>
    <scope>NUCLEOTIDE SEQUENCE</scope>
    <source>
        <strain evidence="4">DPMB0001</strain>
    </source>
</reference>
<keyword evidence="1" id="KW-0732">Signal</keyword>
<proteinExistence type="predicted"/>
<feature type="chain" id="PRO_5044697401" evidence="1">
    <location>
        <begin position="28"/>
        <end position="288"/>
    </location>
</feature>
<dbReference type="EMBL" id="RPHB01000013">
    <property type="protein sequence ID" value="MBW3470315.1"/>
    <property type="molecule type" value="Genomic_DNA"/>
</dbReference>
<evidence type="ECO:0000313" key="3">
    <source>
        <dbReference type="EMBL" id="MBW3469610.1"/>
    </source>
</evidence>
<dbReference type="AlphaFoldDB" id="A0A951J040"/>
<evidence type="ECO:0000313" key="4">
    <source>
        <dbReference type="EMBL" id="MBW3470315.1"/>
    </source>
</evidence>
<dbReference type="EMBL" id="RPHB01000008">
    <property type="protein sequence ID" value="MBW3469610.1"/>
    <property type="molecule type" value="Genomic_DNA"/>
</dbReference>
<evidence type="ECO:0000313" key="5">
    <source>
        <dbReference type="Proteomes" id="UP000727490"/>
    </source>
</evidence>
<gene>
    <name evidence="2" type="ORF">EGN73_03180</name>
    <name evidence="3" type="ORF">EGN73_17580</name>
    <name evidence="4" type="ORF">EGN73_21240</name>
</gene>
<dbReference type="RefSeq" id="WP_219287037.1">
    <property type="nucleotide sequence ID" value="NZ_RPHB01000002.1"/>
</dbReference>
<comment type="caution">
    <text evidence="4">The sequence shown here is derived from an EMBL/GenBank/DDBJ whole genome shotgun (WGS) entry which is preliminary data.</text>
</comment>
<organism evidence="4 5">
    <name type="scientific">Arthrospiribacter ruber</name>
    <dbReference type="NCBI Taxonomy" id="2487934"/>
    <lineage>
        <taxon>Bacteria</taxon>
        <taxon>Pseudomonadati</taxon>
        <taxon>Bacteroidota</taxon>
        <taxon>Cytophagia</taxon>
        <taxon>Cytophagales</taxon>
        <taxon>Cyclobacteriaceae</taxon>
        <taxon>Arthrospiribacter</taxon>
    </lineage>
</organism>
<dbReference type="Proteomes" id="UP000727490">
    <property type="component" value="Unassembled WGS sequence"/>
</dbReference>
<dbReference type="EMBL" id="RPHB01000002">
    <property type="protein sequence ID" value="MBW3466818.1"/>
    <property type="molecule type" value="Genomic_DNA"/>
</dbReference>
<evidence type="ECO:0000313" key="2">
    <source>
        <dbReference type="EMBL" id="MBW3466818.1"/>
    </source>
</evidence>
<keyword evidence="5" id="KW-1185">Reference proteome</keyword>
<evidence type="ECO:0000256" key="1">
    <source>
        <dbReference type="SAM" id="SignalP"/>
    </source>
</evidence>
<reference evidence="4 5" key="2">
    <citation type="journal article" date="2020" name="Syst. Appl. Microbiol.">
        <title>Arthrospiribacter ruber gen. nov., sp. nov., a novel bacterium isolated from Arthrospira cultures.</title>
        <authorList>
            <person name="Waleron M."/>
            <person name="Misztak A."/>
            <person name="Waleron M.M."/>
            <person name="Furmaniak M."/>
            <person name="Mrozik A."/>
            <person name="Waleron K."/>
        </authorList>
    </citation>
    <scope>NUCLEOTIDE SEQUENCE [LARGE SCALE GENOMIC DNA]</scope>
    <source>
        <strain evidence="4 5">DPMB0001</strain>
    </source>
</reference>
<accession>A0A951J040</accession>
<name>A0A951J040_9BACT</name>
<feature type="signal peptide" evidence="1">
    <location>
        <begin position="1"/>
        <end position="27"/>
    </location>
</feature>
<protein>
    <submittedName>
        <fullName evidence="4">Uncharacterized protein</fullName>
    </submittedName>
</protein>